<dbReference type="EMBL" id="RRZD01000006">
    <property type="protein sequence ID" value="MBE0400162.1"/>
    <property type="molecule type" value="Genomic_DNA"/>
</dbReference>
<dbReference type="PANTHER" id="PTHR30336">
    <property type="entry name" value="INNER MEMBRANE PROTEIN, PROBABLE PERMEASE"/>
    <property type="match status" value="1"/>
</dbReference>
<evidence type="ECO:0000313" key="2">
    <source>
        <dbReference type="EMBL" id="MBE0400162.1"/>
    </source>
</evidence>
<feature type="domain" description="DUF218" evidence="1">
    <location>
        <begin position="24"/>
        <end position="137"/>
    </location>
</feature>
<name>A0ABR9F318_9GAMM</name>
<reference evidence="2 3" key="1">
    <citation type="submission" date="2020-07" db="EMBL/GenBank/DDBJ databases">
        <title>Halophilic bacteria isolated from french cheeses.</title>
        <authorList>
            <person name="Kothe C.I."/>
            <person name="Farah-Kraiem B."/>
            <person name="Renault P."/>
            <person name="Dridi B."/>
        </authorList>
    </citation>
    <scope>NUCLEOTIDE SEQUENCE [LARGE SCALE GENOMIC DNA]</scope>
    <source>
        <strain evidence="2 3">FME1</strain>
    </source>
</reference>
<dbReference type="Gene3D" id="3.40.50.620">
    <property type="entry name" value="HUPs"/>
    <property type="match status" value="1"/>
</dbReference>
<evidence type="ECO:0000313" key="3">
    <source>
        <dbReference type="Proteomes" id="UP001645039"/>
    </source>
</evidence>
<sequence>MTDFENAQIIWEYMRFEQPLKKADIIIGLGSADVRTAEWSANLYNQGYAPLILFTGSRGRTTREAFTDNEADVYAKRALELDIPDDVMLREINATNTGENIVYAHKLLQEKVIDVKSIILVTKPYMLRRAYATFMKQWPDDIKPDIQCSAIDISLGEYCSDEMYPFDYVANVMVGDLQRIQEYPKLGFQIEQKPPEEVVKAYDTLIKRGYTKHML</sequence>
<comment type="caution">
    <text evidence="2">The sequence shown here is derived from an EMBL/GenBank/DDBJ whole genome shotgun (WGS) entry which is preliminary data.</text>
</comment>
<dbReference type="InterPro" id="IPR051599">
    <property type="entry name" value="Cell_Envelope_Assoc"/>
</dbReference>
<dbReference type="InterPro" id="IPR003848">
    <property type="entry name" value="DUF218"/>
</dbReference>
<dbReference type="RefSeq" id="WP_176483344.1">
    <property type="nucleotide sequence ID" value="NZ_CBCSBM010000007.1"/>
</dbReference>
<dbReference type="InterPro" id="IPR014729">
    <property type="entry name" value="Rossmann-like_a/b/a_fold"/>
</dbReference>
<protein>
    <submittedName>
        <fullName evidence="2">YdcF family protein</fullName>
    </submittedName>
</protein>
<organism evidence="2 3">
    <name type="scientific">Halomonas casei</name>
    <dbReference type="NCBI Taxonomy" id="2742613"/>
    <lineage>
        <taxon>Bacteria</taxon>
        <taxon>Pseudomonadati</taxon>
        <taxon>Pseudomonadota</taxon>
        <taxon>Gammaproteobacteria</taxon>
        <taxon>Oceanospirillales</taxon>
        <taxon>Halomonadaceae</taxon>
        <taxon>Halomonas</taxon>
    </lineage>
</organism>
<keyword evidence="3" id="KW-1185">Reference proteome</keyword>
<evidence type="ECO:0000259" key="1">
    <source>
        <dbReference type="Pfam" id="PF02698"/>
    </source>
</evidence>
<accession>A0ABR9F318</accession>
<proteinExistence type="predicted"/>
<dbReference type="CDD" id="cd06259">
    <property type="entry name" value="YdcF-like"/>
    <property type="match status" value="1"/>
</dbReference>
<dbReference type="Pfam" id="PF02698">
    <property type="entry name" value="DUF218"/>
    <property type="match status" value="1"/>
</dbReference>
<dbReference type="PANTHER" id="PTHR30336:SF20">
    <property type="entry name" value="DUF218 DOMAIN-CONTAINING PROTEIN"/>
    <property type="match status" value="1"/>
</dbReference>
<dbReference type="Proteomes" id="UP001645039">
    <property type="component" value="Unassembled WGS sequence"/>
</dbReference>
<gene>
    <name evidence="2" type="ORF">EI168_08575</name>
</gene>